<keyword evidence="3" id="KW-0408">Iron</keyword>
<keyword evidence="2" id="KW-0479">Metal-binding</keyword>
<keyword evidence="4" id="KW-0411">Iron-sulfur</keyword>
<dbReference type="CDD" id="cd00056">
    <property type="entry name" value="ENDO3c"/>
    <property type="match status" value="1"/>
</dbReference>
<evidence type="ECO:0000313" key="7">
    <source>
        <dbReference type="Proteomes" id="UP000749311"/>
    </source>
</evidence>
<evidence type="ECO:0000259" key="5">
    <source>
        <dbReference type="SMART" id="SM00478"/>
    </source>
</evidence>
<proteinExistence type="predicted"/>
<dbReference type="Proteomes" id="UP000749311">
    <property type="component" value="Unassembled WGS sequence"/>
</dbReference>
<dbReference type="InterPro" id="IPR003265">
    <property type="entry name" value="HhH-GPD_domain"/>
</dbReference>
<dbReference type="SUPFAM" id="SSF48150">
    <property type="entry name" value="DNA-glycosylase"/>
    <property type="match status" value="1"/>
</dbReference>
<comment type="caution">
    <text evidence="6">The sequence shown here is derived from an EMBL/GenBank/DDBJ whole genome shotgun (WGS) entry which is preliminary data.</text>
</comment>
<dbReference type="EMBL" id="JAAMOZ010000001">
    <property type="protein sequence ID" value="NIH55455.1"/>
    <property type="molecule type" value="Genomic_DNA"/>
</dbReference>
<dbReference type="InterPro" id="IPR011257">
    <property type="entry name" value="DNA_glycosylase"/>
</dbReference>
<keyword evidence="7" id="KW-1185">Reference proteome</keyword>
<evidence type="ECO:0000313" key="6">
    <source>
        <dbReference type="EMBL" id="NIH55455.1"/>
    </source>
</evidence>
<dbReference type="PIRSF" id="PIRSF001435">
    <property type="entry name" value="Nth"/>
    <property type="match status" value="1"/>
</dbReference>
<accession>A0ABX0SE04</accession>
<evidence type="ECO:0000256" key="1">
    <source>
        <dbReference type="ARBA" id="ARBA00022485"/>
    </source>
</evidence>
<dbReference type="GO" id="GO:0004519">
    <property type="term" value="F:endonuclease activity"/>
    <property type="evidence" value="ECO:0007669"/>
    <property type="project" value="UniProtKB-KW"/>
</dbReference>
<dbReference type="PANTHER" id="PTHR10359">
    <property type="entry name" value="A/G-SPECIFIC ADENINE GLYCOSYLASE/ENDONUCLEASE III"/>
    <property type="match status" value="1"/>
</dbReference>
<organism evidence="6 7">
    <name type="scientific">Brooklawnia cerclae</name>
    <dbReference type="NCBI Taxonomy" id="349934"/>
    <lineage>
        <taxon>Bacteria</taxon>
        <taxon>Bacillati</taxon>
        <taxon>Actinomycetota</taxon>
        <taxon>Actinomycetes</taxon>
        <taxon>Propionibacteriales</taxon>
        <taxon>Propionibacteriaceae</taxon>
        <taxon>Brooklawnia</taxon>
    </lineage>
</organism>
<feature type="domain" description="HhH-GPD" evidence="5">
    <location>
        <begin position="55"/>
        <end position="216"/>
    </location>
</feature>
<keyword evidence="6" id="KW-0540">Nuclease</keyword>
<protein>
    <submittedName>
        <fullName evidence="6">Endonuclease-3 related protein</fullName>
    </submittedName>
</protein>
<keyword evidence="6" id="KW-0255">Endonuclease</keyword>
<sequence length="233" mass="24800">MSRPVEAGHRPSGSGDRPLAEVRLEPVLDVLLAELGPQGWWPAHSAFEMMVGAILVQNTSWRNVETSITNLAGLGLLDPASLLACGVATLTEAIRPSGFMTAKTRACRGMAEWYQVNDADDGRAIGRMPDDELRRSLLALPGVGPETADVISLYAFGRRVFVADAYARRVLRDLGFAVPGSYPATQTQLAPVMVRSSLSEADLGELHGLLVAVGKLLGSQAGDVLLARLRAAV</sequence>
<keyword evidence="1" id="KW-0004">4Fe-4S</keyword>
<evidence type="ECO:0000256" key="3">
    <source>
        <dbReference type="ARBA" id="ARBA00023004"/>
    </source>
</evidence>
<gene>
    <name evidence="6" type="ORF">FB473_000100</name>
</gene>
<dbReference type="Pfam" id="PF00730">
    <property type="entry name" value="HhH-GPD"/>
    <property type="match status" value="1"/>
</dbReference>
<dbReference type="Gene3D" id="1.10.340.30">
    <property type="entry name" value="Hypothetical protein, domain 2"/>
    <property type="match status" value="1"/>
</dbReference>
<keyword evidence="6" id="KW-0378">Hydrolase</keyword>
<dbReference type="RefSeq" id="WP_167163837.1">
    <property type="nucleotide sequence ID" value="NZ_BAAAOO010000012.1"/>
</dbReference>
<dbReference type="PANTHER" id="PTHR10359:SF19">
    <property type="entry name" value="DNA REPAIR GLYCOSYLASE MJ1434-RELATED"/>
    <property type="match status" value="1"/>
</dbReference>
<reference evidence="6 7" key="1">
    <citation type="submission" date="2020-02" db="EMBL/GenBank/DDBJ databases">
        <title>Sequencing the genomes of 1000 actinobacteria strains.</title>
        <authorList>
            <person name="Klenk H.-P."/>
        </authorList>
    </citation>
    <scope>NUCLEOTIDE SEQUENCE [LARGE SCALE GENOMIC DNA]</scope>
    <source>
        <strain evidence="6 7">DSM 19609</strain>
    </source>
</reference>
<evidence type="ECO:0000256" key="2">
    <source>
        <dbReference type="ARBA" id="ARBA00022723"/>
    </source>
</evidence>
<dbReference type="SMART" id="SM00478">
    <property type="entry name" value="ENDO3c"/>
    <property type="match status" value="1"/>
</dbReference>
<evidence type="ECO:0000256" key="4">
    <source>
        <dbReference type="ARBA" id="ARBA00023014"/>
    </source>
</evidence>
<name>A0ABX0SE04_9ACTN</name>